<dbReference type="OrthoDB" id="9785707at2"/>
<reference evidence="4 5" key="1">
    <citation type="submission" date="2017-04" db="EMBL/GenBank/DDBJ databases">
        <authorList>
            <person name="Afonso C.L."/>
            <person name="Miller P.J."/>
            <person name="Scott M.A."/>
            <person name="Spackman E."/>
            <person name="Goraichik I."/>
            <person name="Dimitrov K.M."/>
            <person name="Suarez D.L."/>
            <person name="Swayne D.E."/>
        </authorList>
    </citation>
    <scope>NUCLEOTIDE SEQUENCE [LARGE SCALE GENOMIC DNA]</scope>
    <source>
        <strain evidence="4 5">DSM 12816</strain>
    </source>
</reference>
<dbReference type="Pfam" id="PF17782">
    <property type="entry name" value="WHD_DprA"/>
    <property type="match status" value="1"/>
</dbReference>
<feature type="domain" description="DprA winged helix" evidence="3">
    <location>
        <begin position="354"/>
        <end position="404"/>
    </location>
</feature>
<evidence type="ECO:0000256" key="1">
    <source>
        <dbReference type="ARBA" id="ARBA00006525"/>
    </source>
</evidence>
<dbReference type="AlphaFoldDB" id="A0A1W1ZE88"/>
<dbReference type="SUPFAM" id="SSF47781">
    <property type="entry name" value="RuvA domain 2-like"/>
    <property type="match status" value="1"/>
</dbReference>
<dbReference type="RefSeq" id="WP_084233645.1">
    <property type="nucleotide sequence ID" value="NZ_FWXW01000002.1"/>
</dbReference>
<dbReference type="PANTHER" id="PTHR43022:SF1">
    <property type="entry name" value="PROTEIN SMF"/>
    <property type="match status" value="1"/>
</dbReference>
<dbReference type="Gene3D" id="1.10.10.10">
    <property type="entry name" value="Winged helix-like DNA-binding domain superfamily/Winged helix DNA-binding domain"/>
    <property type="match status" value="1"/>
</dbReference>
<dbReference type="EMBL" id="FWXW01000002">
    <property type="protein sequence ID" value="SMC46795.1"/>
    <property type="molecule type" value="Genomic_DNA"/>
</dbReference>
<dbReference type="GO" id="GO:0009294">
    <property type="term" value="P:DNA-mediated transformation"/>
    <property type="evidence" value="ECO:0007669"/>
    <property type="project" value="InterPro"/>
</dbReference>
<accession>A0A1W1ZE88</accession>
<evidence type="ECO:0000313" key="5">
    <source>
        <dbReference type="Proteomes" id="UP000192790"/>
    </source>
</evidence>
<dbReference type="SUPFAM" id="SSF102405">
    <property type="entry name" value="MCP/YpsA-like"/>
    <property type="match status" value="1"/>
</dbReference>
<comment type="similarity">
    <text evidence="1">Belongs to the DprA/Smf family.</text>
</comment>
<dbReference type="InterPro" id="IPR036388">
    <property type="entry name" value="WH-like_DNA-bd_sf"/>
</dbReference>
<dbReference type="Proteomes" id="UP000192790">
    <property type="component" value="Unassembled WGS sequence"/>
</dbReference>
<name>A0A1W1ZE88_9FIRM</name>
<dbReference type="InterPro" id="IPR057666">
    <property type="entry name" value="DrpA_SLOG"/>
</dbReference>
<protein>
    <submittedName>
        <fullName evidence="4">DNA processing protein</fullName>
    </submittedName>
</protein>
<proteinExistence type="inferred from homology"/>
<evidence type="ECO:0000313" key="4">
    <source>
        <dbReference type="EMBL" id="SMC46795.1"/>
    </source>
</evidence>
<dbReference type="Gene3D" id="3.40.50.450">
    <property type="match status" value="1"/>
</dbReference>
<dbReference type="NCBIfam" id="TIGR00732">
    <property type="entry name" value="dprA"/>
    <property type="match status" value="1"/>
</dbReference>
<dbReference type="InterPro" id="IPR041614">
    <property type="entry name" value="DprA_WH"/>
</dbReference>
<dbReference type="InterPro" id="IPR003488">
    <property type="entry name" value="DprA"/>
</dbReference>
<dbReference type="PANTHER" id="PTHR43022">
    <property type="entry name" value="PROTEIN SMF"/>
    <property type="match status" value="1"/>
</dbReference>
<evidence type="ECO:0000259" key="2">
    <source>
        <dbReference type="Pfam" id="PF02481"/>
    </source>
</evidence>
<keyword evidence="5" id="KW-1185">Reference proteome</keyword>
<dbReference type="STRING" id="1122930.SAMN02745168_1004"/>
<sequence>MSSLKYWLWLSTLRGVGSAMKLRILDHFGTPENAYYADDGEYRLIPDISEAALGALGDKALDNADRILGECERTGQRIVTLQDAEYPDRLKNIYDPPCVLYTKGKVFAFDEEVAVAVVGTRECTPYGLSTAERLARQLARSGALIVSGMALGADTAAHKGALRAGAPTAAVLGCGLDIVYPRENRFLYEDISVRGGLLSEYPPGTPALRSNFPARNRIISGLCLGTVIVEAPERSGALITARTALEQGRDVFAVPGNVDAPKSAGTNRLIQEGAILVTGAWDVLREYVALYPHKITECPDQELFGPGYGGRRYREEADLKVASPAVRLETGEKKEVDKEDASDYIDLKTEGIFTQDQREILLSLSQGPKQVDMIIEETQIPAPRALSALTLLEVRGTVRQHKGKRFEATAPVRY</sequence>
<evidence type="ECO:0000259" key="3">
    <source>
        <dbReference type="Pfam" id="PF17782"/>
    </source>
</evidence>
<feature type="domain" description="Smf/DprA SLOG" evidence="2">
    <location>
        <begin position="78"/>
        <end position="286"/>
    </location>
</feature>
<gene>
    <name evidence="4" type="ORF">SAMN02745168_1004</name>
</gene>
<dbReference type="InterPro" id="IPR010994">
    <property type="entry name" value="RuvA_2-like"/>
</dbReference>
<organism evidence="4 5">
    <name type="scientific">Papillibacter cinnamivorans DSM 12816</name>
    <dbReference type="NCBI Taxonomy" id="1122930"/>
    <lineage>
        <taxon>Bacteria</taxon>
        <taxon>Bacillati</taxon>
        <taxon>Bacillota</taxon>
        <taxon>Clostridia</taxon>
        <taxon>Eubacteriales</taxon>
        <taxon>Oscillospiraceae</taxon>
        <taxon>Papillibacter</taxon>
    </lineage>
</organism>
<dbReference type="Pfam" id="PF02481">
    <property type="entry name" value="DNA_processg_A"/>
    <property type="match status" value="1"/>
</dbReference>